<dbReference type="EC" id="5.1.3.14" evidence="4"/>
<evidence type="ECO:0000256" key="2">
    <source>
        <dbReference type="SAM" id="MobiDB-lite"/>
    </source>
</evidence>
<dbReference type="PANTHER" id="PTHR43174">
    <property type="entry name" value="UDP-N-ACETYLGLUCOSAMINE 2-EPIMERASE"/>
    <property type="match status" value="1"/>
</dbReference>
<dbReference type="NCBIfam" id="TIGR00236">
    <property type="entry name" value="wecB"/>
    <property type="match status" value="1"/>
</dbReference>
<dbReference type="SUPFAM" id="SSF53756">
    <property type="entry name" value="UDP-Glycosyltransferase/glycogen phosphorylase"/>
    <property type="match status" value="1"/>
</dbReference>
<proteinExistence type="inferred from homology"/>
<accession>A0AAU8KQ04</accession>
<protein>
    <submittedName>
        <fullName evidence="4">UDP-N-acetylglucosamine 2-epimerase (Non-hydrolyzing)</fullName>
        <ecNumber evidence="4">5.1.3.14</ecNumber>
    </submittedName>
</protein>
<name>A0AAU8KQ04_9ACTN</name>
<dbReference type="InterPro" id="IPR003331">
    <property type="entry name" value="UDP_GlcNAc_Epimerase_2_dom"/>
</dbReference>
<evidence type="ECO:0000313" key="4">
    <source>
        <dbReference type="EMBL" id="XCN17090.1"/>
    </source>
</evidence>
<feature type="domain" description="UDP-N-acetylglucosamine 2-epimerase" evidence="3">
    <location>
        <begin position="34"/>
        <end position="363"/>
    </location>
</feature>
<dbReference type="CDD" id="cd03786">
    <property type="entry name" value="GTB_UDP-GlcNAc_2-Epimerase"/>
    <property type="match status" value="1"/>
</dbReference>
<dbReference type="PANTHER" id="PTHR43174:SF1">
    <property type="entry name" value="UDP-N-ACETYLGLUCOSAMINE 2-EPIMERASE"/>
    <property type="match status" value="1"/>
</dbReference>
<feature type="compositionally biased region" description="Low complexity" evidence="2">
    <location>
        <begin position="380"/>
        <end position="391"/>
    </location>
</feature>
<comment type="similarity">
    <text evidence="1">Belongs to the UDP-N-acetylglucosamine 2-epimerase family.</text>
</comment>
<dbReference type="Gene3D" id="3.40.50.2000">
    <property type="entry name" value="Glycogen Phosphorylase B"/>
    <property type="match status" value="2"/>
</dbReference>
<organism evidence="4">
    <name type="scientific">Streptomyces sp. JL1001</name>
    <dbReference type="NCBI Taxonomy" id="3078227"/>
    <lineage>
        <taxon>Bacteria</taxon>
        <taxon>Bacillati</taxon>
        <taxon>Actinomycetota</taxon>
        <taxon>Actinomycetes</taxon>
        <taxon>Kitasatosporales</taxon>
        <taxon>Streptomycetaceae</taxon>
        <taxon>Streptomyces</taxon>
    </lineage>
</organism>
<reference evidence="4" key="1">
    <citation type="submission" date="2023-10" db="EMBL/GenBank/DDBJ databases">
        <title>Complete genome sequence of Streptomyces sp. JL1001.</title>
        <authorList>
            <person name="Jiang L."/>
        </authorList>
    </citation>
    <scope>NUCLEOTIDE SEQUENCE</scope>
    <source>
        <strain evidence="4">JL1001</strain>
    </source>
</reference>
<dbReference type="GO" id="GO:0008761">
    <property type="term" value="F:UDP-N-acetylglucosamine 2-epimerase activity"/>
    <property type="evidence" value="ECO:0007669"/>
    <property type="project" value="UniProtKB-EC"/>
</dbReference>
<evidence type="ECO:0000259" key="3">
    <source>
        <dbReference type="Pfam" id="PF02350"/>
    </source>
</evidence>
<feature type="region of interest" description="Disordered" evidence="2">
    <location>
        <begin position="374"/>
        <end position="439"/>
    </location>
</feature>
<gene>
    <name evidence="4" type="primary">wecB</name>
    <name evidence="4" type="ORF">R1Y80_27190</name>
</gene>
<dbReference type="RefSeq" id="WP_354598102.1">
    <property type="nucleotide sequence ID" value="NZ_CP136798.1"/>
</dbReference>
<dbReference type="AlphaFoldDB" id="A0AAU8KQ04"/>
<dbReference type="EMBL" id="CP136798">
    <property type="protein sequence ID" value="XCN17090.1"/>
    <property type="molecule type" value="Genomic_DNA"/>
</dbReference>
<dbReference type="Pfam" id="PF02350">
    <property type="entry name" value="Epimerase_2"/>
    <property type="match status" value="1"/>
</dbReference>
<sequence length="439" mass="46056">MTRRGSRGTGAVVVLGTRPEVVKLAGVIRGLGSDAQVVHTGQHYDDALSGEIFRGLGLPEPRVGLRRTGGLPRVEQVSSMIDQLGRTFEAARPAVVVVQGDTNSASAGAQAAHYLGIDVLHVEAGLRSHDRTMPEEINRRIIGVLADVHCAPTEGAAAHLLAEGVEPHRIHLTGNTAVEAVRASLPGPEARRAVLKAHGLCSDGFVLATVHRPENTDDPERLRLILGELVGLGLPVLLPIHPRTRARARRYGLDGLLAALRVVEPVDHATFLALAHEARLLVSDSGGVQEECTVLKRPLVVVRNNTERPEAMDSGFAVLAAPGPDIGFRARALLDDPGLAARLAATPSPFGDGRAGDRIVGLIRTLVERAVPPTRRVSDRPAVAAPGVRPASLPSPVGAPTGPHPPGGNPCTDHPMPAEPRPEAFSPPPEAATTSTSSC</sequence>
<evidence type="ECO:0000256" key="1">
    <source>
        <dbReference type="RuleBase" id="RU003513"/>
    </source>
</evidence>
<dbReference type="InterPro" id="IPR029767">
    <property type="entry name" value="WecB-like"/>
</dbReference>
<keyword evidence="1 4" id="KW-0413">Isomerase</keyword>